<dbReference type="InterPro" id="IPR050173">
    <property type="entry name" value="ABC_transporter_C-like"/>
</dbReference>
<feature type="transmembrane region" description="Helical" evidence="10">
    <location>
        <begin position="923"/>
        <end position="947"/>
    </location>
</feature>
<dbReference type="InterPro" id="IPR011527">
    <property type="entry name" value="ABC1_TM_dom"/>
</dbReference>
<dbReference type="PANTHER" id="PTHR24223:SF456">
    <property type="entry name" value="MULTIDRUG RESISTANCE-ASSOCIATED PROTEIN LETHAL(2)03659"/>
    <property type="match status" value="1"/>
</dbReference>
<dbReference type="PROSITE" id="PS50929">
    <property type="entry name" value="ABC_TM1F"/>
    <property type="match status" value="2"/>
</dbReference>
<dbReference type="InterPro" id="IPR027417">
    <property type="entry name" value="P-loop_NTPase"/>
</dbReference>
<keyword evidence="4 10" id="KW-0812">Transmembrane</keyword>
<evidence type="ECO:0000256" key="7">
    <source>
        <dbReference type="ARBA" id="ARBA00022989"/>
    </source>
</evidence>
<dbReference type="CDD" id="cd03250">
    <property type="entry name" value="ABCC_MRP_domain1"/>
    <property type="match status" value="1"/>
</dbReference>
<dbReference type="GO" id="GO:0140359">
    <property type="term" value="F:ABC-type transporter activity"/>
    <property type="evidence" value="ECO:0007669"/>
    <property type="project" value="InterPro"/>
</dbReference>
<dbReference type="GO" id="GO:0005524">
    <property type="term" value="F:ATP binding"/>
    <property type="evidence" value="ECO:0007669"/>
    <property type="project" value="UniProtKB-KW"/>
</dbReference>
<dbReference type="SUPFAM" id="SSF90123">
    <property type="entry name" value="ABC transporter transmembrane region"/>
    <property type="match status" value="2"/>
</dbReference>
<dbReference type="SMART" id="SM00382">
    <property type="entry name" value="AAA"/>
    <property type="match status" value="2"/>
</dbReference>
<gene>
    <name evidence="13" type="ORF">DFQ27_008373</name>
</gene>
<dbReference type="PROSITE" id="PS50893">
    <property type="entry name" value="ABC_TRANSPORTER_2"/>
    <property type="match status" value="2"/>
</dbReference>
<comment type="subcellular location">
    <subcellularLocation>
        <location evidence="1">Membrane</location>
        <topology evidence="1">Multi-pass membrane protein</topology>
    </subcellularLocation>
</comment>
<organism evidence="13 14">
    <name type="scientific">Actinomortierella ambigua</name>
    <dbReference type="NCBI Taxonomy" id="1343610"/>
    <lineage>
        <taxon>Eukaryota</taxon>
        <taxon>Fungi</taxon>
        <taxon>Fungi incertae sedis</taxon>
        <taxon>Mucoromycota</taxon>
        <taxon>Mortierellomycotina</taxon>
        <taxon>Mortierellomycetes</taxon>
        <taxon>Mortierellales</taxon>
        <taxon>Mortierellaceae</taxon>
        <taxon>Actinomortierella</taxon>
    </lineage>
</organism>
<accession>A0A9P6QJA0</accession>
<dbReference type="FunFam" id="1.20.1560.10:FF:000010">
    <property type="entry name" value="Multidrug resistance-associated ABC transporter"/>
    <property type="match status" value="1"/>
</dbReference>
<dbReference type="EMBL" id="JAAAJB010000007">
    <property type="protein sequence ID" value="KAG0270358.1"/>
    <property type="molecule type" value="Genomic_DNA"/>
</dbReference>
<dbReference type="InterPro" id="IPR036640">
    <property type="entry name" value="ABC1_TM_sf"/>
</dbReference>
<feature type="transmembrane region" description="Helical" evidence="10">
    <location>
        <begin position="148"/>
        <end position="169"/>
    </location>
</feature>
<feature type="compositionally biased region" description="Basic and acidic residues" evidence="9">
    <location>
        <begin position="1"/>
        <end position="16"/>
    </location>
</feature>
<feature type="transmembrane region" description="Helical" evidence="10">
    <location>
        <begin position="834"/>
        <end position="855"/>
    </location>
</feature>
<dbReference type="Proteomes" id="UP000807716">
    <property type="component" value="Unassembled WGS sequence"/>
</dbReference>
<dbReference type="Gene3D" id="3.40.50.300">
    <property type="entry name" value="P-loop containing nucleotide triphosphate hydrolases"/>
    <property type="match status" value="2"/>
</dbReference>
<dbReference type="Gene3D" id="1.20.1560.10">
    <property type="entry name" value="ABC transporter type 1, transmembrane domain"/>
    <property type="match status" value="2"/>
</dbReference>
<dbReference type="OrthoDB" id="6500128at2759"/>
<evidence type="ECO:0000313" key="13">
    <source>
        <dbReference type="EMBL" id="KAG0270358.1"/>
    </source>
</evidence>
<feature type="transmembrane region" description="Helical" evidence="10">
    <location>
        <begin position="225"/>
        <end position="247"/>
    </location>
</feature>
<dbReference type="PANTHER" id="PTHR24223">
    <property type="entry name" value="ATP-BINDING CASSETTE SUB-FAMILY C"/>
    <property type="match status" value="1"/>
</dbReference>
<keyword evidence="8 10" id="KW-0472">Membrane</keyword>
<dbReference type="SUPFAM" id="SSF52540">
    <property type="entry name" value="P-loop containing nucleoside triphosphate hydrolases"/>
    <property type="match status" value="2"/>
</dbReference>
<evidence type="ECO:0000259" key="12">
    <source>
        <dbReference type="PROSITE" id="PS50929"/>
    </source>
</evidence>
<reference evidence="13" key="1">
    <citation type="journal article" date="2020" name="Fungal Divers.">
        <title>Resolving the Mortierellaceae phylogeny through synthesis of multi-gene phylogenetics and phylogenomics.</title>
        <authorList>
            <person name="Vandepol N."/>
            <person name="Liber J."/>
            <person name="Desiro A."/>
            <person name="Na H."/>
            <person name="Kennedy M."/>
            <person name="Barry K."/>
            <person name="Grigoriev I.V."/>
            <person name="Miller A.N."/>
            <person name="O'Donnell K."/>
            <person name="Stajich J.E."/>
            <person name="Bonito G."/>
        </authorList>
    </citation>
    <scope>NUCLEOTIDE SEQUENCE</scope>
    <source>
        <strain evidence="13">BC1065</strain>
    </source>
</reference>
<feature type="transmembrane region" description="Helical" evidence="10">
    <location>
        <begin position="336"/>
        <end position="358"/>
    </location>
</feature>
<evidence type="ECO:0000313" key="14">
    <source>
        <dbReference type="Proteomes" id="UP000807716"/>
    </source>
</evidence>
<dbReference type="Pfam" id="PF00005">
    <property type="entry name" value="ABC_tran"/>
    <property type="match status" value="2"/>
</dbReference>
<evidence type="ECO:0000256" key="9">
    <source>
        <dbReference type="SAM" id="MobiDB-lite"/>
    </source>
</evidence>
<dbReference type="Pfam" id="PF00664">
    <property type="entry name" value="ABC_membrane"/>
    <property type="match status" value="2"/>
</dbReference>
<sequence length="1363" mass="150698">MEMSSEKEPQQEKLPETESSSGAPISPEATANVFSRWSFFWLDGLFRRGNRQAIEEADLYEVLDERKATTLGNAFQAAWDHQHQRAETKGGKPSLGRAIAAVLWKPYFVAFLVLELGDVCQILNPIILRAILQHVKEAQSNPSQPPPIAQGYGLAVGMLLLAAWMAITYQQFNIRSFRVGIQARTILTDAVFRKATVLSARSHLAFPDGKIINLMSTDVSRIDTAGLQALIAVACPIFIIAVIGLLIDLIGPSALIGAVILLFANPIQAYFMGLLAPIRKEASQVTDARMKLTTEIVQGIKVIKFFAWEPSFLAKLAEYRAQELQGIKRILRDKGFASATSAAIPVFASALTFVLYAATNHELKAEIVFPVLSYFTILRVPMQILPNCYAAVFDALVAIRRIEKFLLADEISLSVTVDPAHEFALSFDHADFIWEQEPALPSRPPSPTPAGKDESKKEKKKTGKRSKKEKNEDSLSSTKQEDAYITFLRDIHLHIPRGSLVAVVGPVGAGKSSLLQAMVGSMTMSAGHLTRGSTVSYAPQTPWIQNATIQDNILFRQPLDPVKYQRIVTACCMEKDLAMFPDGDQTEIGERGVNLSGGQKARLSLARSVYFDADMVVMDDPLSAVDAHVGKHLWHRCVLGELRGRTRVIATHQLHVLPDVDYIVCMKDGKIDQQGTYNQLMNDDKSSFRLLMEQYGGEENVSSTQSSNDGASSQGDRASIKGELTEIPVNTSERAAPISEKDQGDDQTAPLEKERDVKEDSIDSTSGQTPAKQIVDEERAKGAIDSSVYIAYFKTAGWRLWGIAAFFYVIQQVQSVVYVTVHWPIRQFNGQETIIIYVVFAFDQLGMGLTATALLSKIIIVTTRTIHDRAMENVLRAPLSFFDTTPAGRILNRFSKDVSDLDNIFWETINDIFVTALNALGTVVLTIIFFPWLTVAILPIGATYYLISVYYLTTSREVKRLDSTCRSYLFTHFAECLHGMTLLRAFKVTETAIKDQRAVLDRSNRPYYIFITAARWLSLRVNLLGTLIQFGTAMMIIGTRFTIDAATAGLVMSYLSRLSGDMNWVLQKITMLENNMNSAERLNYYIENLPSEPPAVRPDTEPAASWPSQGTIEFSNVSMCYRAGLPRVLRNVSFVVQGGQKIGVVGRTGAGKSSLIQAFFRLVELDEGQIFIDGIETGALGTADLRSRIAIIPQDPVLFQGTFRYNLDPLGRYTDDELWRALETSDLKNYVAEQDGGLDAVVAAHGENLSVGQRQLVCLSRALLAKSKVVVLDEATASVDLATDALIQKAIREDFATSTVVTIAHRLNTIIDYNVILVMEHGEVAEFDTPRQLLERPNSLFGALVDETGAHNAALLRTMAAKL</sequence>
<dbReference type="CDD" id="cd03244">
    <property type="entry name" value="ABCC_MRP_domain2"/>
    <property type="match status" value="1"/>
</dbReference>
<feature type="transmembrane region" description="Helical" evidence="10">
    <location>
        <begin position="253"/>
        <end position="276"/>
    </location>
</feature>
<evidence type="ECO:0008006" key="15">
    <source>
        <dbReference type="Google" id="ProtNLM"/>
    </source>
</evidence>
<dbReference type="InterPro" id="IPR003439">
    <property type="entry name" value="ABC_transporter-like_ATP-bd"/>
</dbReference>
<dbReference type="GO" id="GO:0016020">
    <property type="term" value="C:membrane"/>
    <property type="evidence" value="ECO:0007669"/>
    <property type="project" value="UniProtKB-SubCell"/>
</dbReference>
<evidence type="ECO:0000259" key="11">
    <source>
        <dbReference type="PROSITE" id="PS50893"/>
    </source>
</evidence>
<keyword evidence="14" id="KW-1185">Reference proteome</keyword>
<feature type="domain" description="ABC transporter" evidence="11">
    <location>
        <begin position="469"/>
        <end position="693"/>
    </location>
</feature>
<feature type="compositionally biased region" description="Polar residues" evidence="9">
    <location>
        <begin position="700"/>
        <end position="716"/>
    </location>
</feature>
<feature type="domain" description="ABC transporter" evidence="11">
    <location>
        <begin position="1112"/>
        <end position="1346"/>
    </location>
</feature>
<evidence type="ECO:0000256" key="6">
    <source>
        <dbReference type="ARBA" id="ARBA00022840"/>
    </source>
</evidence>
<evidence type="ECO:0000256" key="2">
    <source>
        <dbReference type="ARBA" id="ARBA00009726"/>
    </source>
</evidence>
<feature type="region of interest" description="Disordered" evidence="9">
    <location>
        <begin position="438"/>
        <end position="476"/>
    </location>
</feature>
<proteinExistence type="inferred from homology"/>
<dbReference type="FunFam" id="1.20.1560.10:FF:000006">
    <property type="entry name" value="ATP-binding cassette, sub-family C (CFTR/MRP), member 9"/>
    <property type="match status" value="1"/>
</dbReference>
<comment type="caution">
    <text evidence="13">The sequence shown here is derived from an EMBL/GenBank/DDBJ whole genome shotgun (WGS) entry which is preliminary data.</text>
</comment>
<dbReference type="InterPro" id="IPR017871">
    <property type="entry name" value="ABC_transporter-like_CS"/>
</dbReference>
<feature type="domain" description="ABC transmembrane type-1" evidence="12">
    <location>
        <begin position="804"/>
        <end position="1074"/>
    </location>
</feature>
<evidence type="ECO:0000256" key="5">
    <source>
        <dbReference type="ARBA" id="ARBA00022741"/>
    </source>
</evidence>
<dbReference type="FunFam" id="3.40.50.300:FF:000997">
    <property type="entry name" value="Multidrug resistance-associated protein 1"/>
    <property type="match status" value="1"/>
</dbReference>
<evidence type="ECO:0000256" key="8">
    <source>
        <dbReference type="ARBA" id="ARBA00023136"/>
    </source>
</evidence>
<evidence type="ECO:0000256" key="1">
    <source>
        <dbReference type="ARBA" id="ARBA00004141"/>
    </source>
</evidence>
<evidence type="ECO:0000256" key="3">
    <source>
        <dbReference type="ARBA" id="ARBA00022448"/>
    </source>
</evidence>
<dbReference type="PROSITE" id="PS00211">
    <property type="entry name" value="ABC_TRANSPORTER_1"/>
    <property type="match status" value="2"/>
</dbReference>
<keyword evidence="5" id="KW-0547">Nucleotide-binding</keyword>
<feature type="compositionally biased region" description="Basic residues" evidence="9">
    <location>
        <begin position="458"/>
        <end position="468"/>
    </location>
</feature>
<feature type="transmembrane region" description="Helical" evidence="10">
    <location>
        <begin position="107"/>
        <end position="128"/>
    </location>
</feature>
<name>A0A9P6QJA0_9FUNG</name>
<keyword evidence="3" id="KW-0813">Transport</keyword>
<feature type="compositionally biased region" description="Basic and acidic residues" evidence="9">
    <location>
        <begin position="751"/>
        <end position="761"/>
    </location>
</feature>
<protein>
    <recommendedName>
        <fullName evidence="15">P-loop containing nucleoside triphosphate hydrolase protein</fullName>
    </recommendedName>
</protein>
<feature type="domain" description="ABC transmembrane type-1" evidence="12">
    <location>
        <begin position="116"/>
        <end position="392"/>
    </location>
</feature>
<feature type="region of interest" description="Disordered" evidence="9">
    <location>
        <begin position="1"/>
        <end position="25"/>
    </location>
</feature>
<comment type="similarity">
    <text evidence="2">Belongs to the ABC transporter superfamily. ABCC family. Conjugate transporter (TC 3.A.1.208) subfamily.</text>
</comment>
<feature type="region of interest" description="Disordered" evidence="9">
    <location>
        <begin position="697"/>
        <end position="774"/>
    </location>
</feature>
<dbReference type="GO" id="GO:0016887">
    <property type="term" value="F:ATP hydrolysis activity"/>
    <property type="evidence" value="ECO:0007669"/>
    <property type="project" value="InterPro"/>
</dbReference>
<evidence type="ECO:0000256" key="4">
    <source>
        <dbReference type="ARBA" id="ARBA00022692"/>
    </source>
</evidence>
<dbReference type="FunFam" id="3.40.50.300:FF:000163">
    <property type="entry name" value="Multidrug resistance-associated protein member 4"/>
    <property type="match status" value="1"/>
</dbReference>
<evidence type="ECO:0000256" key="10">
    <source>
        <dbReference type="SAM" id="Phobius"/>
    </source>
</evidence>
<dbReference type="InterPro" id="IPR003593">
    <property type="entry name" value="AAA+_ATPase"/>
</dbReference>
<keyword evidence="7 10" id="KW-1133">Transmembrane helix</keyword>
<keyword evidence="6" id="KW-0067">ATP-binding</keyword>
<dbReference type="CDD" id="cd18597">
    <property type="entry name" value="ABC_6TM_YOR1_D1_like"/>
    <property type="match status" value="1"/>
</dbReference>